<dbReference type="SUPFAM" id="SSF55781">
    <property type="entry name" value="GAF domain-like"/>
    <property type="match status" value="1"/>
</dbReference>
<evidence type="ECO:0000313" key="4">
    <source>
        <dbReference type="Proteomes" id="UP000060699"/>
    </source>
</evidence>
<dbReference type="Gene3D" id="3.40.50.2300">
    <property type="match status" value="1"/>
</dbReference>
<dbReference type="SMART" id="SM00448">
    <property type="entry name" value="REC"/>
    <property type="match status" value="1"/>
</dbReference>
<dbReference type="Gene3D" id="3.30.450.40">
    <property type="match status" value="1"/>
</dbReference>
<dbReference type="InterPro" id="IPR003018">
    <property type="entry name" value="GAF"/>
</dbReference>
<dbReference type="InterPro" id="IPR058245">
    <property type="entry name" value="NreC/VraR/RcsB-like_REC"/>
</dbReference>
<dbReference type="Pfam" id="PF00072">
    <property type="entry name" value="Response_reg"/>
    <property type="match status" value="1"/>
</dbReference>
<evidence type="ECO:0000256" key="1">
    <source>
        <dbReference type="ARBA" id="ARBA00022679"/>
    </source>
</evidence>
<proteinExistence type="predicted"/>
<evidence type="ECO:0000313" key="3">
    <source>
        <dbReference type="EMBL" id="ALV09097.1"/>
    </source>
</evidence>
<reference evidence="3 4" key="1">
    <citation type="submission" date="2015-12" db="EMBL/GenBank/DDBJ databases">
        <title>Complete genome of Roseateles depolymerans KCTC 42856.</title>
        <authorList>
            <person name="Kim K.M."/>
        </authorList>
    </citation>
    <scope>NUCLEOTIDE SEQUENCE [LARGE SCALE GENOMIC DNA]</scope>
    <source>
        <strain evidence="3 4">KCTC 42856</strain>
    </source>
</reference>
<dbReference type="PANTHER" id="PTHR43102:SF2">
    <property type="entry name" value="GAF DOMAIN-CONTAINING PROTEIN"/>
    <property type="match status" value="1"/>
</dbReference>
<dbReference type="KEGG" id="rdp:RD2015_4656"/>
<dbReference type="CDD" id="cd17535">
    <property type="entry name" value="REC_NarL-like"/>
    <property type="match status" value="1"/>
</dbReference>
<dbReference type="OrthoDB" id="9150152at2"/>
<dbReference type="InterPro" id="IPR029016">
    <property type="entry name" value="GAF-like_dom_sf"/>
</dbReference>
<dbReference type="Proteomes" id="UP000060699">
    <property type="component" value="Chromosome"/>
</dbReference>
<dbReference type="PROSITE" id="PS50110">
    <property type="entry name" value="RESPONSE_REGULATORY"/>
    <property type="match status" value="1"/>
</dbReference>
<name>A0A0U3MKS8_9BURK</name>
<accession>A0A0U3MKS8</accession>
<dbReference type="GO" id="GO:0016301">
    <property type="term" value="F:kinase activity"/>
    <property type="evidence" value="ECO:0007669"/>
    <property type="project" value="UniProtKB-KW"/>
</dbReference>
<keyword evidence="2" id="KW-0418">Kinase</keyword>
<dbReference type="AlphaFoldDB" id="A0A0U3MKS8"/>
<gene>
    <name evidence="3" type="ORF">RD2015_4656</name>
</gene>
<dbReference type="PANTHER" id="PTHR43102">
    <property type="entry name" value="SLR1143 PROTEIN"/>
    <property type="match status" value="1"/>
</dbReference>
<dbReference type="InterPro" id="IPR001789">
    <property type="entry name" value="Sig_transdc_resp-reg_receiver"/>
</dbReference>
<evidence type="ECO:0000256" key="2">
    <source>
        <dbReference type="ARBA" id="ARBA00022777"/>
    </source>
</evidence>
<dbReference type="GO" id="GO:0000160">
    <property type="term" value="P:phosphorelay signal transduction system"/>
    <property type="evidence" value="ECO:0007669"/>
    <property type="project" value="InterPro"/>
</dbReference>
<dbReference type="EMBL" id="CP013729">
    <property type="protein sequence ID" value="ALV09097.1"/>
    <property type="molecule type" value="Genomic_DNA"/>
</dbReference>
<sequence>MNLVLVESSTTIRSQLISLLAQDKRLRVVGEAADEASAIQVIAQTQPDVVLMDLALQPGSGLRVLRAVRQLGCGARVVVLSNSYYDEMRRACMEYRISGFFDKSTQMGEALALLRSWLPPVFADEAQRVAAVQQLEARPLAFPAFDELADLARDISGSGMAAISLINADTQRFIGTSGLAFEAMPSSRGFCAQVLHQGPVVEVPDTWHDARFADHPLVQGAPYIRFYAAVPLALAGGERVGTLCVLDRLPRRLRERQREALVTLSRCAINELEAGRRHSERLDQAVSAAMTF</sequence>
<keyword evidence="1" id="KW-0808">Transferase</keyword>
<dbReference type="InterPro" id="IPR011006">
    <property type="entry name" value="CheY-like_superfamily"/>
</dbReference>
<protein>
    <submittedName>
        <fullName evidence="3">Response regulator receiver modulated diguanylate cyclase/phosphodiesterase</fullName>
    </submittedName>
</protein>
<keyword evidence="4" id="KW-1185">Reference proteome</keyword>
<dbReference type="SUPFAM" id="SSF52172">
    <property type="entry name" value="CheY-like"/>
    <property type="match status" value="1"/>
</dbReference>
<organism evidence="3 4">
    <name type="scientific">Roseateles depolymerans</name>
    <dbReference type="NCBI Taxonomy" id="76731"/>
    <lineage>
        <taxon>Bacteria</taxon>
        <taxon>Pseudomonadati</taxon>
        <taxon>Pseudomonadota</taxon>
        <taxon>Betaproteobacteria</taxon>
        <taxon>Burkholderiales</taxon>
        <taxon>Sphaerotilaceae</taxon>
        <taxon>Roseateles</taxon>
    </lineage>
</organism>
<dbReference type="Pfam" id="PF01590">
    <property type="entry name" value="GAF"/>
    <property type="match status" value="1"/>
</dbReference>
<dbReference type="RefSeq" id="WP_058936928.1">
    <property type="nucleotide sequence ID" value="NZ_CP013729.1"/>
</dbReference>
<dbReference type="STRING" id="76731.RD2015_4656"/>